<organism evidence="3 4">
    <name type="scientific">miscellaneous Crenarchaeota group-1 archaeon SG8-32-3</name>
    <dbReference type="NCBI Taxonomy" id="1685125"/>
    <lineage>
        <taxon>Archaea</taxon>
        <taxon>Candidatus Bathyarchaeota</taxon>
        <taxon>MCG-1</taxon>
    </lineage>
</organism>
<comment type="caution">
    <text evidence="3">The sequence shown here is derived from an EMBL/GenBank/DDBJ whole genome shotgun (WGS) entry which is preliminary data.</text>
</comment>
<dbReference type="InterPro" id="IPR028098">
    <property type="entry name" value="Glyco_trans_4-like_N"/>
</dbReference>
<evidence type="ECO:0000259" key="1">
    <source>
        <dbReference type="Pfam" id="PF00534"/>
    </source>
</evidence>
<dbReference type="CDD" id="cd03801">
    <property type="entry name" value="GT4_PimA-like"/>
    <property type="match status" value="1"/>
</dbReference>
<evidence type="ECO:0000313" key="3">
    <source>
        <dbReference type="EMBL" id="KON32417.1"/>
    </source>
</evidence>
<dbReference type="InterPro" id="IPR001296">
    <property type="entry name" value="Glyco_trans_1"/>
</dbReference>
<evidence type="ECO:0000313" key="4">
    <source>
        <dbReference type="Proteomes" id="UP000054016"/>
    </source>
</evidence>
<reference evidence="4" key="1">
    <citation type="submission" date="2015-06" db="EMBL/GenBank/DDBJ databases">
        <title>New insights into the roles of widespread benthic archaea in carbon and nitrogen cycling.</title>
        <authorList>
            <person name="Lazar C.S."/>
            <person name="Baker B.J."/>
            <person name="Seitz K.W."/>
            <person name="Hyde A.S."/>
            <person name="Dick G.J."/>
            <person name="Hinrichs K.-U."/>
            <person name="Teske A.P."/>
        </authorList>
    </citation>
    <scope>NUCLEOTIDE SEQUENCE [LARGE SCALE GENOMIC DNA]</scope>
</reference>
<feature type="domain" description="Glycosyltransferase subfamily 4-like N-terminal" evidence="2">
    <location>
        <begin position="16"/>
        <end position="195"/>
    </location>
</feature>
<evidence type="ECO:0008006" key="5">
    <source>
        <dbReference type="Google" id="ProtNLM"/>
    </source>
</evidence>
<evidence type="ECO:0000259" key="2">
    <source>
        <dbReference type="Pfam" id="PF13439"/>
    </source>
</evidence>
<dbReference type="Proteomes" id="UP000054016">
    <property type="component" value="Unassembled WGS sequence"/>
</dbReference>
<dbReference type="Pfam" id="PF13439">
    <property type="entry name" value="Glyco_transf_4"/>
    <property type="match status" value="1"/>
</dbReference>
<proteinExistence type="predicted"/>
<dbReference type="PANTHER" id="PTHR45947">
    <property type="entry name" value="SULFOQUINOVOSYL TRANSFERASE SQD2"/>
    <property type="match status" value="1"/>
</dbReference>
<sequence>MVKVCFLSPEYLPLSGGTGAYVYYLSNELMKLGNSASIVTGYNENRDVKINEQHHIFFIKSLKAPVIKSFLFAAAASKKLNSLRGSFPVDIAHVNLPLIPSFAVPSNFGKTLVSTVHSTWKGEAEAIKDEPYRRLNSNEKFMVSFNWLLRFFEESMLERSNRIIAVSDFTRRELLQYYKVNETKIRVIHNGVDVDKFKPAADKLKAKEELGFNPEDKAILSVGRLYARKGLFTLIESMALVTRKFENAKFIIAGKGLSNEMKKLVSYATKLGVKDSIVFTGYFPDKKLPKLYQAADIFAFSTFYENLPFAVLEALSTGLPVVTTRVGGIPEMIDSGKNGFLVEPANSRNLAERILYYLEHPKVASEMGILARKTIEKHFDWRLTVKKVVKVYDEALS</sequence>
<dbReference type="GO" id="GO:0016757">
    <property type="term" value="F:glycosyltransferase activity"/>
    <property type="evidence" value="ECO:0007669"/>
    <property type="project" value="InterPro"/>
</dbReference>
<name>A0A0M0BUW7_9ARCH</name>
<gene>
    <name evidence="3" type="ORF">AC478_00250</name>
</gene>
<dbReference type="PANTHER" id="PTHR45947:SF3">
    <property type="entry name" value="SULFOQUINOVOSYL TRANSFERASE SQD2"/>
    <property type="match status" value="1"/>
</dbReference>
<dbReference type="Gene3D" id="3.40.50.2000">
    <property type="entry name" value="Glycogen Phosphorylase B"/>
    <property type="match status" value="2"/>
</dbReference>
<dbReference type="EMBL" id="LFWV01000002">
    <property type="protein sequence ID" value="KON32417.1"/>
    <property type="molecule type" value="Genomic_DNA"/>
</dbReference>
<dbReference type="InterPro" id="IPR050194">
    <property type="entry name" value="Glycosyltransferase_grp1"/>
</dbReference>
<dbReference type="SUPFAM" id="SSF53756">
    <property type="entry name" value="UDP-Glycosyltransferase/glycogen phosphorylase"/>
    <property type="match status" value="1"/>
</dbReference>
<feature type="domain" description="Glycosyl transferase family 1" evidence="1">
    <location>
        <begin position="204"/>
        <end position="373"/>
    </location>
</feature>
<accession>A0A0M0BUW7</accession>
<dbReference type="Pfam" id="PF00534">
    <property type="entry name" value="Glycos_transf_1"/>
    <property type="match status" value="1"/>
</dbReference>
<dbReference type="AlphaFoldDB" id="A0A0M0BUW7"/>
<protein>
    <recommendedName>
        <fullName evidence="5">Glycosyltransferase family 1 protein</fullName>
    </recommendedName>
</protein>